<name>X1LRB5_9ZZZZ</name>
<reference evidence="1" key="1">
    <citation type="journal article" date="2014" name="Front. Microbiol.">
        <title>High frequency of phylogenetically diverse reductive dehalogenase-homologous genes in deep subseafloor sedimentary metagenomes.</title>
        <authorList>
            <person name="Kawai M."/>
            <person name="Futagami T."/>
            <person name="Toyoda A."/>
            <person name="Takaki Y."/>
            <person name="Nishi S."/>
            <person name="Hori S."/>
            <person name="Arai W."/>
            <person name="Tsubouchi T."/>
            <person name="Morono Y."/>
            <person name="Uchiyama I."/>
            <person name="Ito T."/>
            <person name="Fujiyama A."/>
            <person name="Inagaki F."/>
            <person name="Takami H."/>
        </authorList>
    </citation>
    <scope>NUCLEOTIDE SEQUENCE</scope>
    <source>
        <strain evidence="1">Expedition CK06-06</strain>
    </source>
</reference>
<feature type="non-terminal residue" evidence="1">
    <location>
        <position position="1"/>
    </location>
</feature>
<accession>X1LRB5</accession>
<comment type="caution">
    <text evidence="1">The sequence shown here is derived from an EMBL/GenBank/DDBJ whole genome shotgun (WGS) entry which is preliminary data.</text>
</comment>
<dbReference type="EMBL" id="BARV01008541">
    <property type="protein sequence ID" value="GAI04930.1"/>
    <property type="molecule type" value="Genomic_DNA"/>
</dbReference>
<evidence type="ECO:0000313" key="1">
    <source>
        <dbReference type="EMBL" id="GAI04930.1"/>
    </source>
</evidence>
<dbReference type="AlphaFoldDB" id="X1LRB5"/>
<sequence length="123" mass="14200">GLNSPLAEKRMLIVPAELVKKIDDNRGDMSQAEFIDFLIDSQLNQKAKEHDEKQYATKEEVHSLEQDIKKLLKTFLDFFVSYGLELGKQSPKTEFEELSSRLQELKNDLDSEGKGKEAKIKWK</sequence>
<protein>
    <submittedName>
        <fullName evidence="1">Uncharacterized protein</fullName>
    </submittedName>
</protein>
<gene>
    <name evidence="1" type="ORF">S06H3_17141</name>
</gene>
<proteinExistence type="predicted"/>
<organism evidence="1">
    <name type="scientific">marine sediment metagenome</name>
    <dbReference type="NCBI Taxonomy" id="412755"/>
    <lineage>
        <taxon>unclassified sequences</taxon>
        <taxon>metagenomes</taxon>
        <taxon>ecological metagenomes</taxon>
    </lineage>
</organism>